<dbReference type="InterPro" id="IPR025870">
    <property type="entry name" value="Glyoxalase-like_dom"/>
</dbReference>
<feature type="domain" description="Glyoxalase-like" evidence="1">
    <location>
        <begin position="11"/>
        <end position="184"/>
    </location>
</feature>
<dbReference type="InterPro" id="IPR029068">
    <property type="entry name" value="Glyas_Bleomycin-R_OHBP_Dase"/>
</dbReference>
<proteinExistence type="predicted"/>
<dbReference type="Gene3D" id="3.10.180.10">
    <property type="entry name" value="2,3-Dihydroxybiphenyl 1,2-Dioxygenase, domain 1"/>
    <property type="match status" value="1"/>
</dbReference>
<dbReference type="Proteomes" id="UP000197596">
    <property type="component" value="Unassembled WGS sequence"/>
</dbReference>
<gene>
    <name evidence="2" type="ORF">CEJ42_10785</name>
</gene>
<evidence type="ECO:0000313" key="2">
    <source>
        <dbReference type="EMBL" id="OWY29324.1"/>
    </source>
</evidence>
<accession>A0A246WUD9</accession>
<dbReference type="EMBL" id="NJGU01000005">
    <property type="protein sequence ID" value="OWY29324.1"/>
    <property type="molecule type" value="Genomic_DNA"/>
</dbReference>
<reference evidence="2 3" key="1">
    <citation type="submission" date="2017-06" db="EMBL/GenBank/DDBJ databases">
        <title>Herbaspirillum phytohormonus sp. nov., isolated from the root nodule of Robinia pseudoacacia in lead-zinc mine.</title>
        <authorList>
            <person name="Fan M."/>
            <person name="Lin Y."/>
        </authorList>
    </citation>
    <scope>NUCLEOTIDE SEQUENCE [LARGE SCALE GENOMIC DNA]</scope>
    <source>
        <strain evidence="2 3">HZ10</strain>
    </source>
</reference>
<organism evidence="2 3">
    <name type="scientific">Herbaspirillum robiniae</name>
    <dbReference type="NCBI Taxonomy" id="2014887"/>
    <lineage>
        <taxon>Bacteria</taxon>
        <taxon>Pseudomonadati</taxon>
        <taxon>Pseudomonadota</taxon>
        <taxon>Betaproteobacteria</taxon>
        <taxon>Burkholderiales</taxon>
        <taxon>Oxalobacteraceae</taxon>
        <taxon>Herbaspirillum</taxon>
    </lineage>
</organism>
<evidence type="ECO:0000259" key="1">
    <source>
        <dbReference type="Pfam" id="PF13468"/>
    </source>
</evidence>
<sequence>MGNITPRAEPDHLVVTAASLEQGMAWVEDRLGISMAPRIGGEHVRLGTHNALMSLGPGFYLEVIAINPEAPPPSRARWFALDALPTGAAPRLAHWVARTGDIHAALQASTIQPGIVEEMSRGKLHWLITIAADGALQCDGALPSLIQWQSEPHPAAALPELGCRLERLALEHPQAQRIGESLEAIGLRDHRIALRDAPAARLSAAIATPHGVRVLD</sequence>
<dbReference type="Pfam" id="PF13468">
    <property type="entry name" value="Glyoxalase_3"/>
    <property type="match status" value="1"/>
</dbReference>
<name>A0A246WUD9_9BURK</name>
<dbReference type="RefSeq" id="WP_088751039.1">
    <property type="nucleotide sequence ID" value="NZ_NJGU01000005.1"/>
</dbReference>
<comment type="caution">
    <text evidence="2">The sequence shown here is derived from an EMBL/GenBank/DDBJ whole genome shotgun (WGS) entry which is preliminary data.</text>
</comment>
<protein>
    <recommendedName>
        <fullName evidence="1">Glyoxalase-like domain-containing protein</fullName>
    </recommendedName>
</protein>
<evidence type="ECO:0000313" key="3">
    <source>
        <dbReference type="Proteomes" id="UP000197596"/>
    </source>
</evidence>
<dbReference type="AlphaFoldDB" id="A0A246WUD9"/>